<feature type="compositionally biased region" description="Basic and acidic residues" evidence="1">
    <location>
        <begin position="58"/>
        <end position="88"/>
    </location>
</feature>
<feature type="compositionally biased region" description="Basic residues" evidence="1">
    <location>
        <begin position="38"/>
        <end position="47"/>
    </location>
</feature>
<proteinExistence type="predicted"/>
<evidence type="ECO:0000313" key="2">
    <source>
        <dbReference type="EMBL" id="GMF32458.1"/>
    </source>
</evidence>
<feature type="region of interest" description="Disordered" evidence="1">
    <location>
        <begin position="187"/>
        <end position="210"/>
    </location>
</feature>
<evidence type="ECO:0000256" key="1">
    <source>
        <dbReference type="SAM" id="MobiDB-lite"/>
    </source>
</evidence>
<gene>
    <name evidence="2" type="ORF">Pfra01_000773800</name>
</gene>
<organism evidence="2 3">
    <name type="scientific">Phytophthora fragariaefolia</name>
    <dbReference type="NCBI Taxonomy" id="1490495"/>
    <lineage>
        <taxon>Eukaryota</taxon>
        <taxon>Sar</taxon>
        <taxon>Stramenopiles</taxon>
        <taxon>Oomycota</taxon>
        <taxon>Peronosporomycetes</taxon>
        <taxon>Peronosporales</taxon>
        <taxon>Peronosporaceae</taxon>
        <taxon>Phytophthora</taxon>
    </lineage>
</organism>
<dbReference type="OrthoDB" id="10602020at2759"/>
<reference evidence="2" key="1">
    <citation type="submission" date="2023-04" db="EMBL/GenBank/DDBJ databases">
        <title>Phytophthora fragariaefolia NBRC 109709.</title>
        <authorList>
            <person name="Ichikawa N."/>
            <person name="Sato H."/>
            <person name="Tonouchi N."/>
        </authorList>
    </citation>
    <scope>NUCLEOTIDE SEQUENCE</scope>
    <source>
        <strain evidence="2">NBRC 109709</strain>
    </source>
</reference>
<feature type="compositionally biased region" description="Basic and acidic residues" evidence="1">
    <location>
        <begin position="108"/>
        <end position="117"/>
    </location>
</feature>
<dbReference type="Proteomes" id="UP001165121">
    <property type="component" value="Unassembled WGS sequence"/>
</dbReference>
<feature type="region of interest" description="Disordered" evidence="1">
    <location>
        <begin position="25"/>
        <end position="148"/>
    </location>
</feature>
<protein>
    <submittedName>
        <fullName evidence="2">Unnamed protein product</fullName>
    </submittedName>
</protein>
<keyword evidence="3" id="KW-1185">Reference proteome</keyword>
<dbReference type="EMBL" id="BSXT01000688">
    <property type="protein sequence ID" value="GMF32458.1"/>
    <property type="molecule type" value="Genomic_DNA"/>
</dbReference>
<dbReference type="AlphaFoldDB" id="A0A9W7CIU2"/>
<accession>A0A9W7CIU2</accession>
<evidence type="ECO:0000313" key="3">
    <source>
        <dbReference type="Proteomes" id="UP001165121"/>
    </source>
</evidence>
<name>A0A9W7CIU2_9STRA</name>
<sequence length="210" mass="22908">MDQAEGADHAARAYELAMAEEEAKMEAAVAKQAEADSRKRRTKKRLKSMGQTARQHAAAKETRADALRSEEDGLHQRAAALERLEQRAQNRASGKAARKSKRASLSPDKSEVDHDNSEGDDDSSSYARPSLSTISTEPTGRKPDVNIVPAEELRASRYTALDSGDERVHGVDAFDCSEELWCDDAGAVGSADESSEDDEQETVSRFPTAR</sequence>
<feature type="compositionally biased region" description="Polar residues" evidence="1">
    <location>
        <begin position="124"/>
        <end position="138"/>
    </location>
</feature>
<comment type="caution">
    <text evidence="2">The sequence shown here is derived from an EMBL/GenBank/DDBJ whole genome shotgun (WGS) entry which is preliminary data.</text>
</comment>